<comment type="caution">
    <text evidence="1">The sequence shown here is derived from an EMBL/GenBank/DDBJ whole genome shotgun (WGS) entry which is preliminary data.</text>
</comment>
<dbReference type="Proteomes" id="UP000663888">
    <property type="component" value="Unassembled WGS sequence"/>
</dbReference>
<gene>
    <name evidence="1" type="ORF">RDB_LOCUS61715</name>
</gene>
<evidence type="ECO:0000313" key="2">
    <source>
        <dbReference type="Proteomes" id="UP000663888"/>
    </source>
</evidence>
<reference evidence="1" key="1">
    <citation type="submission" date="2021-01" db="EMBL/GenBank/DDBJ databases">
        <authorList>
            <person name="Kaushik A."/>
        </authorList>
    </citation>
    <scope>NUCLEOTIDE SEQUENCE</scope>
    <source>
        <strain evidence="1">AG4-R118</strain>
    </source>
</reference>
<sequence>MGSVCSAIGRAINSVISAIANVFMAIVLRASSYPSGTSSWTSSAADAALADELEAVQGHGDTNLQGTRMKYHEKDMT</sequence>
<protein>
    <submittedName>
        <fullName evidence="1">Uncharacterized protein</fullName>
    </submittedName>
</protein>
<proteinExistence type="predicted"/>
<dbReference type="EMBL" id="CAJMWX010001033">
    <property type="protein sequence ID" value="CAE6447709.1"/>
    <property type="molecule type" value="Genomic_DNA"/>
</dbReference>
<evidence type="ECO:0000313" key="1">
    <source>
        <dbReference type="EMBL" id="CAE6447709.1"/>
    </source>
</evidence>
<organism evidence="1 2">
    <name type="scientific">Rhizoctonia solani</name>
    <dbReference type="NCBI Taxonomy" id="456999"/>
    <lineage>
        <taxon>Eukaryota</taxon>
        <taxon>Fungi</taxon>
        <taxon>Dikarya</taxon>
        <taxon>Basidiomycota</taxon>
        <taxon>Agaricomycotina</taxon>
        <taxon>Agaricomycetes</taxon>
        <taxon>Cantharellales</taxon>
        <taxon>Ceratobasidiaceae</taxon>
        <taxon>Rhizoctonia</taxon>
    </lineage>
</organism>
<accession>A0A8H3B4B6</accession>
<dbReference type="AlphaFoldDB" id="A0A8H3B4B6"/>
<name>A0A8H3B4B6_9AGAM</name>